<evidence type="ECO:0000256" key="5">
    <source>
        <dbReference type="SAM" id="MobiDB-lite"/>
    </source>
</evidence>
<dbReference type="GO" id="GO:0016787">
    <property type="term" value="F:hydrolase activity"/>
    <property type="evidence" value="ECO:0007669"/>
    <property type="project" value="UniProtKB-UniRule"/>
</dbReference>
<feature type="short sequence motif" description="GXSXG" evidence="4">
    <location>
        <begin position="95"/>
        <end position="99"/>
    </location>
</feature>
<evidence type="ECO:0000256" key="1">
    <source>
        <dbReference type="ARBA" id="ARBA00022801"/>
    </source>
</evidence>
<sequence length="324" mass="33682">MGGDTAAEPARMNPDRVDRDRNAAGAGVTQLLVTRHGGLHPGDMELTDPRPDPPAGDGPVRIGLALGGGAVRGAAHIGVLSILEKAGLAPAVITGCSAGALVGALYAAGMSTPDISALARTLHWTRLVRPSITGRSLFETSRLGTFLDKTLDGRTFTDLALPFATVACELTTARRVVLDEGPVSSAVLASSAIPGVFPPVERDGMLLVDGSLVDMVPAALARSMGADIVVAVDVSGPLPRRPPKTMVQIMVAVSTLHPGVEGQLARDADLVLTPDVDAYAFWELSRMSEFEQAGAAAAEESLPLVQALVQVAEARAAWRDRQRP</sequence>
<dbReference type="InterPro" id="IPR050301">
    <property type="entry name" value="NTE"/>
</dbReference>
<keyword evidence="3 4" id="KW-0443">Lipid metabolism</keyword>
<keyword evidence="2 4" id="KW-0442">Lipid degradation</keyword>
<evidence type="ECO:0000313" key="8">
    <source>
        <dbReference type="Proteomes" id="UP000681340"/>
    </source>
</evidence>
<dbReference type="GO" id="GO:0016042">
    <property type="term" value="P:lipid catabolic process"/>
    <property type="evidence" value="ECO:0007669"/>
    <property type="project" value="UniProtKB-UniRule"/>
</dbReference>
<evidence type="ECO:0000256" key="4">
    <source>
        <dbReference type="PROSITE-ProRule" id="PRU01161"/>
    </source>
</evidence>
<evidence type="ECO:0000256" key="3">
    <source>
        <dbReference type="ARBA" id="ARBA00023098"/>
    </source>
</evidence>
<organism evidence="7 8">
    <name type="scientific">Actinoplanes auranticolor</name>
    <dbReference type="NCBI Taxonomy" id="47988"/>
    <lineage>
        <taxon>Bacteria</taxon>
        <taxon>Bacillati</taxon>
        <taxon>Actinomycetota</taxon>
        <taxon>Actinomycetes</taxon>
        <taxon>Micromonosporales</taxon>
        <taxon>Micromonosporaceae</taxon>
        <taxon>Actinoplanes</taxon>
    </lineage>
</organism>
<evidence type="ECO:0000313" key="7">
    <source>
        <dbReference type="EMBL" id="GIM64347.1"/>
    </source>
</evidence>
<dbReference type="SUPFAM" id="SSF52151">
    <property type="entry name" value="FabD/lysophospholipase-like"/>
    <property type="match status" value="1"/>
</dbReference>
<comment type="caution">
    <text evidence="4">Lacks conserved residue(s) required for the propagation of feature annotation.</text>
</comment>
<proteinExistence type="predicted"/>
<feature type="compositionally biased region" description="Basic and acidic residues" evidence="5">
    <location>
        <begin position="13"/>
        <end position="22"/>
    </location>
</feature>
<accession>A0A919VJA7</accession>
<comment type="caution">
    <text evidence="7">The sequence shown here is derived from an EMBL/GenBank/DDBJ whole genome shotgun (WGS) entry which is preliminary data.</text>
</comment>
<feature type="domain" description="PNPLA" evidence="6">
    <location>
        <begin position="64"/>
        <end position="222"/>
    </location>
</feature>
<evidence type="ECO:0000259" key="6">
    <source>
        <dbReference type="PROSITE" id="PS51635"/>
    </source>
</evidence>
<gene>
    <name evidence="7" type="ORF">Aau02nite_09810</name>
</gene>
<feature type="region of interest" description="Disordered" evidence="5">
    <location>
        <begin position="1"/>
        <end position="59"/>
    </location>
</feature>
<dbReference type="PANTHER" id="PTHR14226">
    <property type="entry name" value="NEUROPATHY TARGET ESTERASE/SWISS CHEESE D.MELANOGASTER"/>
    <property type="match status" value="1"/>
</dbReference>
<keyword evidence="8" id="KW-1185">Reference proteome</keyword>
<feature type="active site" description="Proton acceptor" evidence="4">
    <location>
        <position position="209"/>
    </location>
</feature>
<dbReference type="InterPro" id="IPR016035">
    <property type="entry name" value="Acyl_Trfase/lysoPLipase"/>
</dbReference>
<dbReference type="PROSITE" id="PS51635">
    <property type="entry name" value="PNPLA"/>
    <property type="match status" value="1"/>
</dbReference>
<dbReference type="Proteomes" id="UP000681340">
    <property type="component" value="Unassembled WGS sequence"/>
</dbReference>
<dbReference type="Gene3D" id="3.40.1090.10">
    <property type="entry name" value="Cytosolic phospholipase A2 catalytic domain"/>
    <property type="match status" value="2"/>
</dbReference>
<keyword evidence="1 4" id="KW-0378">Hydrolase</keyword>
<name>A0A919VJA7_9ACTN</name>
<feature type="active site" description="Nucleophile" evidence="4">
    <location>
        <position position="97"/>
    </location>
</feature>
<protein>
    <submittedName>
        <fullName evidence="7">Patatin</fullName>
    </submittedName>
</protein>
<dbReference type="InterPro" id="IPR002641">
    <property type="entry name" value="PNPLA_dom"/>
</dbReference>
<reference evidence="7" key="1">
    <citation type="submission" date="2021-03" db="EMBL/GenBank/DDBJ databases">
        <title>Whole genome shotgun sequence of Actinoplanes auranticolor NBRC 12245.</title>
        <authorList>
            <person name="Komaki H."/>
            <person name="Tamura T."/>
        </authorList>
    </citation>
    <scope>NUCLEOTIDE SEQUENCE</scope>
    <source>
        <strain evidence="7">NBRC 12245</strain>
    </source>
</reference>
<dbReference type="CDD" id="cd07205">
    <property type="entry name" value="Pat_PNPLA6_PNPLA7_NTE1_like"/>
    <property type="match status" value="1"/>
</dbReference>
<dbReference type="AlphaFoldDB" id="A0A919VJA7"/>
<dbReference type="Pfam" id="PF01734">
    <property type="entry name" value="Patatin"/>
    <property type="match status" value="1"/>
</dbReference>
<dbReference type="PANTHER" id="PTHR14226:SF29">
    <property type="entry name" value="NEUROPATHY TARGET ESTERASE SWS"/>
    <property type="match status" value="1"/>
</dbReference>
<dbReference type="EMBL" id="BOQL01000010">
    <property type="protein sequence ID" value="GIM64347.1"/>
    <property type="molecule type" value="Genomic_DNA"/>
</dbReference>
<evidence type="ECO:0000256" key="2">
    <source>
        <dbReference type="ARBA" id="ARBA00022963"/>
    </source>
</evidence>